<name>A0AAD9HHC3_9PEZI</name>
<reference evidence="1" key="1">
    <citation type="submission" date="2021-06" db="EMBL/GenBank/DDBJ databases">
        <title>Comparative genomics, transcriptomics and evolutionary studies reveal genomic signatures of adaptation to plant cell wall in hemibiotrophic fungi.</title>
        <authorList>
            <consortium name="DOE Joint Genome Institute"/>
            <person name="Baroncelli R."/>
            <person name="Diaz J.F."/>
            <person name="Benocci T."/>
            <person name="Peng M."/>
            <person name="Battaglia E."/>
            <person name="Haridas S."/>
            <person name="Andreopoulos W."/>
            <person name="Labutti K."/>
            <person name="Pangilinan J."/>
            <person name="Floch G.L."/>
            <person name="Makela M.R."/>
            <person name="Henrissat B."/>
            <person name="Grigoriev I.V."/>
            <person name="Crouch J.A."/>
            <person name="De Vries R.P."/>
            <person name="Sukno S.A."/>
            <person name="Thon M.R."/>
        </authorList>
    </citation>
    <scope>NUCLEOTIDE SEQUENCE</scope>
    <source>
        <strain evidence="1">MAFF235873</strain>
    </source>
</reference>
<proteinExistence type="predicted"/>
<accession>A0AAD9HHC3</accession>
<comment type="caution">
    <text evidence="1">The sequence shown here is derived from an EMBL/GenBank/DDBJ whole genome shotgun (WGS) entry which is preliminary data.</text>
</comment>
<dbReference type="EMBL" id="MU842884">
    <property type="protein sequence ID" value="KAK2028074.1"/>
    <property type="molecule type" value="Genomic_DNA"/>
</dbReference>
<protein>
    <submittedName>
        <fullName evidence="1">Uncharacterized protein</fullName>
    </submittedName>
</protein>
<keyword evidence="2" id="KW-1185">Reference proteome</keyword>
<dbReference type="Proteomes" id="UP001232148">
    <property type="component" value="Unassembled WGS sequence"/>
</dbReference>
<organism evidence="1 2">
    <name type="scientific">Colletotrichum zoysiae</name>
    <dbReference type="NCBI Taxonomy" id="1216348"/>
    <lineage>
        <taxon>Eukaryota</taxon>
        <taxon>Fungi</taxon>
        <taxon>Dikarya</taxon>
        <taxon>Ascomycota</taxon>
        <taxon>Pezizomycotina</taxon>
        <taxon>Sordariomycetes</taxon>
        <taxon>Hypocreomycetidae</taxon>
        <taxon>Glomerellales</taxon>
        <taxon>Glomerellaceae</taxon>
        <taxon>Colletotrichum</taxon>
        <taxon>Colletotrichum graminicola species complex</taxon>
    </lineage>
</organism>
<gene>
    <name evidence="1" type="ORF">LX32DRAFT_413881</name>
</gene>
<dbReference type="AlphaFoldDB" id="A0AAD9HHC3"/>
<evidence type="ECO:0000313" key="1">
    <source>
        <dbReference type="EMBL" id="KAK2028074.1"/>
    </source>
</evidence>
<evidence type="ECO:0000313" key="2">
    <source>
        <dbReference type="Proteomes" id="UP001232148"/>
    </source>
</evidence>
<sequence>MDGMRLFLRPGKNRDFRRLTYIILRGLAPVWHAPVLAASGGVCAPALLKICCCLFLPGYLPGQWHVIRRVDRQSRHLHSARSGRQDGPTTAMQADGHIKRHLGSRRQVYVSSLYGVRGFKLGGGGDAMETMFDVTETAQHKSAHAQPACLDSLLLL</sequence>